<evidence type="ECO:0000313" key="4">
    <source>
        <dbReference type="EMBL" id="KAA6411859.1"/>
    </source>
</evidence>
<feature type="region of interest" description="Disordered" evidence="2">
    <location>
        <begin position="534"/>
        <end position="561"/>
    </location>
</feature>
<sequence>MAGPGGGPPRKSHTKSRKGCKTCKRRHIRCDENFPQCLNCTKHSCRCDYRDSVLSAEEALRTPEGPDLLWTPELEEVISYWQHTARFPFPDFRLHSADAFGELSKSDLRLVYHLVNIHQDMERKNFIPCTFWARDIPSFLNTAIEYDFVMSSILALSATHLAWVTRSAETDNLAYHLRGLALNGLSQSIGNFCKDNSDAVLAASILLSWQASDWATWTSIMHGISTVVQNMRAWKDRSRFVEYIETHGALMSRSRMLPTALAFGGSVLLDDDNILPQAVSALQQILARYSYEHSISQRFKDLLRFTQDIQTGSATMQVDQLFEQLKPLREWLFWLPVATAQAREISIHDMVLLAHLYGVASAVDASIPELGGAPLGVLAARHIEELDRRIRFVQGSRRPGEDYALLNSSMQFPRAMASSPTFQKTIGSDLPSPGQQIPYGIQHLTIGSQPGTPGFPGQFPLGPPHGFEDTDGPASPFQHAFSAPTSRRQSQLLEAPPWSGGAGFDTRSPSTIIFREDSPAYSHGSFEDEHAFALGGSASGYSGGETGRHERTAKGKMRRVS</sequence>
<dbReference type="PANTHER" id="PTHR47657:SF12">
    <property type="entry name" value="ZN(II)2CYS6 TRANSCRIPTION FACTOR (EUROFUNG)"/>
    <property type="match status" value="1"/>
</dbReference>
<dbReference type="InterPro" id="IPR021858">
    <property type="entry name" value="Fun_TF"/>
</dbReference>
<dbReference type="InterPro" id="IPR036864">
    <property type="entry name" value="Zn2-C6_fun-type_DNA-bd_sf"/>
</dbReference>
<accession>A0A5M8PQQ0</accession>
<gene>
    <name evidence="4" type="ORF">FRX48_04009</name>
</gene>
<comment type="caution">
    <text evidence="4">The sequence shown here is derived from an EMBL/GenBank/DDBJ whole genome shotgun (WGS) entry which is preliminary data.</text>
</comment>
<dbReference type="Pfam" id="PF11951">
    <property type="entry name" value="Fungal_trans_2"/>
    <property type="match status" value="1"/>
</dbReference>
<feature type="domain" description="Zn(2)-C6 fungal-type" evidence="3">
    <location>
        <begin position="19"/>
        <end position="49"/>
    </location>
</feature>
<name>A0A5M8PQQ0_9LECA</name>
<evidence type="ECO:0000256" key="2">
    <source>
        <dbReference type="SAM" id="MobiDB-lite"/>
    </source>
</evidence>
<dbReference type="PROSITE" id="PS00463">
    <property type="entry name" value="ZN2_CY6_FUNGAL_1"/>
    <property type="match status" value="1"/>
</dbReference>
<evidence type="ECO:0000259" key="3">
    <source>
        <dbReference type="PROSITE" id="PS50048"/>
    </source>
</evidence>
<keyword evidence="1" id="KW-0539">Nucleus</keyword>
<dbReference type="Pfam" id="PF00172">
    <property type="entry name" value="Zn_clus"/>
    <property type="match status" value="1"/>
</dbReference>
<reference evidence="4 5" key="1">
    <citation type="submission" date="2019-09" db="EMBL/GenBank/DDBJ databases">
        <title>The hologenome of the rock-dwelling lichen Lasallia pustulata.</title>
        <authorList>
            <person name="Greshake Tzovaras B."/>
            <person name="Segers F."/>
            <person name="Bicker A."/>
            <person name="Dal Grande F."/>
            <person name="Otte J."/>
            <person name="Hankeln T."/>
            <person name="Schmitt I."/>
            <person name="Ebersberger I."/>
        </authorList>
    </citation>
    <scope>NUCLEOTIDE SEQUENCE [LARGE SCALE GENOMIC DNA]</scope>
    <source>
        <strain evidence="4">A1-1</strain>
    </source>
</reference>
<dbReference type="InterPro" id="IPR052400">
    <property type="entry name" value="Zn2-C6_fungal_TF"/>
</dbReference>
<dbReference type="CDD" id="cd00067">
    <property type="entry name" value="GAL4"/>
    <property type="match status" value="1"/>
</dbReference>
<dbReference type="OrthoDB" id="1924260at2759"/>
<dbReference type="SMART" id="SM00066">
    <property type="entry name" value="GAL4"/>
    <property type="match status" value="1"/>
</dbReference>
<protein>
    <recommendedName>
        <fullName evidence="3">Zn(2)-C6 fungal-type domain-containing protein</fullName>
    </recommendedName>
</protein>
<organism evidence="4 5">
    <name type="scientific">Lasallia pustulata</name>
    <dbReference type="NCBI Taxonomy" id="136370"/>
    <lineage>
        <taxon>Eukaryota</taxon>
        <taxon>Fungi</taxon>
        <taxon>Dikarya</taxon>
        <taxon>Ascomycota</taxon>
        <taxon>Pezizomycotina</taxon>
        <taxon>Lecanoromycetes</taxon>
        <taxon>OSLEUM clade</taxon>
        <taxon>Umbilicariomycetidae</taxon>
        <taxon>Umbilicariales</taxon>
        <taxon>Umbilicariaceae</taxon>
        <taxon>Lasallia</taxon>
    </lineage>
</organism>
<dbReference type="EMBL" id="VXIT01000006">
    <property type="protein sequence ID" value="KAA6411859.1"/>
    <property type="molecule type" value="Genomic_DNA"/>
</dbReference>
<dbReference type="InterPro" id="IPR001138">
    <property type="entry name" value="Zn2Cys6_DnaBD"/>
</dbReference>
<dbReference type="Gene3D" id="4.10.240.10">
    <property type="entry name" value="Zn(2)-C6 fungal-type DNA-binding domain"/>
    <property type="match status" value="1"/>
</dbReference>
<proteinExistence type="predicted"/>
<evidence type="ECO:0000313" key="5">
    <source>
        <dbReference type="Proteomes" id="UP000324767"/>
    </source>
</evidence>
<dbReference type="GO" id="GO:0008270">
    <property type="term" value="F:zinc ion binding"/>
    <property type="evidence" value="ECO:0007669"/>
    <property type="project" value="InterPro"/>
</dbReference>
<dbReference type="GO" id="GO:0000981">
    <property type="term" value="F:DNA-binding transcription factor activity, RNA polymerase II-specific"/>
    <property type="evidence" value="ECO:0007669"/>
    <property type="project" value="InterPro"/>
</dbReference>
<dbReference type="AlphaFoldDB" id="A0A5M8PQQ0"/>
<dbReference type="Proteomes" id="UP000324767">
    <property type="component" value="Unassembled WGS sequence"/>
</dbReference>
<evidence type="ECO:0000256" key="1">
    <source>
        <dbReference type="ARBA" id="ARBA00023242"/>
    </source>
</evidence>
<dbReference type="PROSITE" id="PS50048">
    <property type="entry name" value="ZN2_CY6_FUNGAL_2"/>
    <property type="match status" value="1"/>
</dbReference>
<dbReference type="SUPFAM" id="SSF57701">
    <property type="entry name" value="Zn2/Cys6 DNA-binding domain"/>
    <property type="match status" value="1"/>
</dbReference>
<dbReference type="PANTHER" id="PTHR47657">
    <property type="entry name" value="STEROL REGULATORY ELEMENT-BINDING PROTEIN ECM22"/>
    <property type="match status" value="1"/>
</dbReference>